<dbReference type="InterPro" id="IPR036866">
    <property type="entry name" value="RibonucZ/Hydroxyglut_hydro"/>
</dbReference>
<feature type="domain" description="Metallo-beta-lactamase" evidence="5">
    <location>
        <begin position="12"/>
        <end position="192"/>
    </location>
</feature>
<dbReference type="PANTHER" id="PTHR46233:SF3">
    <property type="entry name" value="HYDROXYACYLGLUTATHIONE HYDROLASE GLOC"/>
    <property type="match status" value="1"/>
</dbReference>
<dbReference type="AlphaFoldDB" id="A0A6B0YYD1"/>
<evidence type="ECO:0000256" key="4">
    <source>
        <dbReference type="ARBA" id="ARBA00022833"/>
    </source>
</evidence>
<evidence type="ECO:0000256" key="2">
    <source>
        <dbReference type="ARBA" id="ARBA00022723"/>
    </source>
</evidence>
<keyword evidence="4" id="KW-0862">Zinc</keyword>
<dbReference type="Gene3D" id="3.60.15.10">
    <property type="entry name" value="Ribonuclease Z/Hydroxyacylglutathione hydrolase-like"/>
    <property type="match status" value="1"/>
</dbReference>
<comment type="caution">
    <text evidence="6">The sequence shown here is derived from an EMBL/GenBank/DDBJ whole genome shotgun (WGS) entry which is preliminary data.</text>
</comment>
<evidence type="ECO:0000256" key="1">
    <source>
        <dbReference type="ARBA" id="ARBA00001947"/>
    </source>
</evidence>
<dbReference type="GO" id="GO:0046872">
    <property type="term" value="F:metal ion binding"/>
    <property type="evidence" value="ECO:0007669"/>
    <property type="project" value="UniProtKB-KW"/>
</dbReference>
<gene>
    <name evidence="6" type="ORF">F4Y42_21760</name>
</gene>
<dbReference type="InterPro" id="IPR051453">
    <property type="entry name" value="MBL_Glyoxalase_II"/>
</dbReference>
<keyword evidence="2" id="KW-0479">Metal-binding</keyword>
<sequence>MLIAGLTVGLLQENCYILGCEESFRGVIVDPGDSARAILNEVDEMGLTIEKIINTHSHFDHVLAVNAVRAATGAPFYLHREDLPILRAAPERVREWLGASVDPIDEPDQYLKQGQIIEFGAESLEVRFTPGHSPGHVVFVDHANEQVFAGDTLFRGSIGRYDLPLADGPTLCQSIQEQLLSLPDSYVVYPGHGEATTIGTEREANPFVGRAAAFSFT</sequence>
<organism evidence="6">
    <name type="scientific">Caldilineaceae bacterium SB0664_bin_27</name>
    <dbReference type="NCBI Taxonomy" id="2605260"/>
    <lineage>
        <taxon>Bacteria</taxon>
        <taxon>Bacillati</taxon>
        <taxon>Chloroflexota</taxon>
        <taxon>Caldilineae</taxon>
        <taxon>Caldilineales</taxon>
        <taxon>Caldilineaceae</taxon>
    </lineage>
</organism>
<reference evidence="6" key="1">
    <citation type="submission" date="2019-09" db="EMBL/GenBank/DDBJ databases">
        <title>Characterisation of the sponge microbiome using genome-centric metagenomics.</title>
        <authorList>
            <person name="Engelberts J.P."/>
            <person name="Robbins S.J."/>
            <person name="De Goeij J.M."/>
            <person name="Aranda M."/>
            <person name="Bell S.C."/>
            <person name="Webster N.S."/>
        </authorList>
    </citation>
    <scope>NUCLEOTIDE SEQUENCE</scope>
    <source>
        <strain evidence="6">SB0664_bin_27</strain>
    </source>
</reference>
<name>A0A6B0YYD1_9CHLR</name>
<dbReference type="PANTHER" id="PTHR46233">
    <property type="entry name" value="HYDROXYACYLGLUTATHIONE HYDROLASE GLOC"/>
    <property type="match status" value="1"/>
</dbReference>
<evidence type="ECO:0000256" key="3">
    <source>
        <dbReference type="ARBA" id="ARBA00022801"/>
    </source>
</evidence>
<comment type="cofactor">
    <cofactor evidence="1">
        <name>Zn(2+)</name>
        <dbReference type="ChEBI" id="CHEBI:29105"/>
    </cofactor>
</comment>
<protein>
    <submittedName>
        <fullName evidence="6">MBL fold metallo-hydrolase</fullName>
    </submittedName>
</protein>
<dbReference type="Pfam" id="PF00753">
    <property type="entry name" value="Lactamase_B"/>
    <property type="match status" value="1"/>
</dbReference>
<dbReference type="EMBL" id="VXRG01000185">
    <property type="protein sequence ID" value="MXY96076.1"/>
    <property type="molecule type" value="Genomic_DNA"/>
</dbReference>
<dbReference type="SMART" id="SM00849">
    <property type="entry name" value="Lactamase_B"/>
    <property type="match status" value="1"/>
</dbReference>
<proteinExistence type="predicted"/>
<accession>A0A6B0YYD1</accession>
<dbReference type="SUPFAM" id="SSF56281">
    <property type="entry name" value="Metallo-hydrolase/oxidoreductase"/>
    <property type="match status" value="1"/>
</dbReference>
<keyword evidence="3 6" id="KW-0378">Hydrolase</keyword>
<evidence type="ECO:0000259" key="5">
    <source>
        <dbReference type="SMART" id="SM00849"/>
    </source>
</evidence>
<dbReference type="GO" id="GO:0016787">
    <property type="term" value="F:hydrolase activity"/>
    <property type="evidence" value="ECO:0007669"/>
    <property type="project" value="UniProtKB-KW"/>
</dbReference>
<dbReference type="InterPro" id="IPR001279">
    <property type="entry name" value="Metallo-B-lactamas"/>
</dbReference>
<evidence type="ECO:0000313" key="6">
    <source>
        <dbReference type="EMBL" id="MXY96076.1"/>
    </source>
</evidence>